<evidence type="ECO:0000256" key="10">
    <source>
        <dbReference type="ARBA" id="ARBA00023004"/>
    </source>
</evidence>
<keyword evidence="4" id="KW-1003">Cell membrane</keyword>
<evidence type="ECO:0000256" key="1">
    <source>
        <dbReference type="ARBA" id="ARBA00004236"/>
    </source>
</evidence>
<dbReference type="STRING" id="1838286.Verru16b_00355"/>
<keyword evidence="7" id="KW-0479">Metal-binding</keyword>
<dbReference type="EMBL" id="CP016094">
    <property type="protein sequence ID" value="AOS43312.1"/>
    <property type="molecule type" value="Genomic_DNA"/>
</dbReference>
<dbReference type="GO" id="GO:0009055">
    <property type="term" value="F:electron transfer activity"/>
    <property type="evidence" value="ECO:0007669"/>
    <property type="project" value="TreeGrafter"/>
</dbReference>
<dbReference type="NCBIfam" id="TIGR03153">
    <property type="entry name" value="cytochr_NrfH"/>
    <property type="match status" value="1"/>
</dbReference>
<dbReference type="GO" id="GO:0005886">
    <property type="term" value="C:plasma membrane"/>
    <property type="evidence" value="ECO:0007669"/>
    <property type="project" value="UniProtKB-SubCell"/>
</dbReference>
<dbReference type="GO" id="GO:0022900">
    <property type="term" value="P:electron transport chain"/>
    <property type="evidence" value="ECO:0007669"/>
    <property type="project" value="InterPro"/>
</dbReference>
<evidence type="ECO:0000256" key="7">
    <source>
        <dbReference type="ARBA" id="ARBA00022723"/>
    </source>
</evidence>
<dbReference type="KEGG" id="obg:Verru16b_00355"/>
<evidence type="ECO:0000256" key="4">
    <source>
        <dbReference type="ARBA" id="ARBA00022475"/>
    </source>
</evidence>
<gene>
    <name evidence="13" type="primary">nrfH_1</name>
    <name evidence="13" type="ORF">Verru16b_00355</name>
</gene>
<organism evidence="13 14">
    <name type="scientific">Lacunisphaera limnophila</name>
    <dbReference type="NCBI Taxonomy" id="1838286"/>
    <lineage>
        <taxon>Bacteria</taxon>
        <taxon>Pseudomonadati</taxon>
        <taxon>Verrucomicrobiota</taxon>
        <taxon>Opitutia</taxon>
        <taxon>Opitutales</taxon>
        <taxon>Opitutaceae</taxon>
        <taxon>Lacunisphaera</taxon>
    </lineage>
</organism>
<evidence type="ECO:0000256" key="2">
    <source>
        <dbReference type="ARBA" id="ARBA00007395"/>
    </source>
</evidence>
<evidence type="ECO:0000313" key="13">
    <source>
        <dbReference type="EMBL" id="AOS43312.1"/>
    </source>
</evidence>
<evidence type="ECO:0000259" key="12">
    <source>
        <dbReference type="Pfam" id="PF03264"/>
    </source>
</evidence>
<name>A0A1I7PI55_9BACT</name>
<dbReference type="RefSeq" id="WP_069960679.1">
    <property type="nucleotide sequence ID" value="NZ_CP016094.1"/>
</dbReference>
<dbReference type="InterPro" id="IPR017571">
    <property type="entry name" value="NrfH"/>
</dbReference>
<evidence type="ECO:0000256" key="8">
    <source>
        <dbReference type="ARBA" id="ARBA00022982"/>
    </source>
</evidence>
<evidence type="ECO:0000256" key="11">
    <source>
        <dbReference type="ARBA" id="ARBA00023136"/>
    </source>
</evidence>
<comment type="subcellular location">
    <subcellularLocation>
        <location evidence="1">Cell membrane</location>
    </subcellularLocation>
</comment>
<keyword evidence="14" id="KW-1185">Reference proteome</keyword>
<accession>A0A1I7PI55</accession>
<keyword evidence="8" id="KW-0249">Electron transport</keyword>
<dbReference type="SUPFAM" id="SSF48695">
    <property type="entry name" value="Multiheme cytochromes"/>
    <property type="match status" value="1"/>
</dbReference>
<dbReference type="InterPro" id="IPR051174">
    <property type="entry name" value="Cytochrome_c-type_ET"/>
</dbReference>
<keyword evidence="11" id="KW-0472">Membrane</keyword>
<dbReference type="OrthoDB" id="9791652at2"/>
<protein>
    <submittedName>
        <fullName evidence="13">Cytochrome c-type protein NrfH</fullName>
    </submittedName>
</protein>
<evidence type="ECO:0000256" key="3">
    <source>
        <dbReference type="ARBA" id="ARBA00022448"/>
    </source>
</evidence>
<evidence type="ECO:0000256" key="9">
    <source>
        <dbReference type="ARBA" id="ARBA00022989"/>
    </source>
</evidence>
<dbReference type="GO" id="GO:0046872">
    <property type="term" value="F:metal ion binding"/>
    <property type="evidence" value="ECO:0007669"/>
    <property type="project" value="UniProtKB-KW"/>
</dbReference>
<evidence type="ECO:0000256" key="5">
    <source>
        <dbReference type="ARBA" id="ARBA00022617"/>
    </source>
</evidence>
<feature type="domain" description="NapC/NirT cytochrome c N-terminal" evidence="12">
    <location>
        <begin position="18"/>
        <end position="155"/>
    </location>
</feature>
<reference evidence="13 14" key="1">
    <citation type="submission" date="2016-06" db="EMBL/GenBank/DDBJ databases">
        <title>Three novel species with peptidoglycan cell walls form the new genus Lacunisphaera gen. nov. in the family Opitutaceae of the verrucomicrobial subdivision 4.</title>
        <authorList>
            <person name="Rast P."/>
            <person name="Gloeckner I."/>
            <person name="Jogler M."/>
            <person name="Boedeker C."/>
            <person name="Jeske O."/>
            <person name="Wiegand S."/>
            <person name="Reinhardt R."/>
            <person name="Schumann P."/>
            <person name="Rohde M."/>
            <person name="Spring S."/>
            <person name="Gloeckner F.O."/>
            <person name="Jogler C."/>
        </authorList>
    </citation>
    <scope>NUCLEOTIDE SEQUENCE [LARGE SCALE GENOMIC DNA]</scope>
    <source>
        <strain evidence="13 14">IG16b</strain>
    </source>
</reference>
<keyword evidence="5" id="KW-0349">Heme</keyword>
<dbReference type="InterPro" id="IPR038266">
    <property type="entry name" value="NapC/NirT_cytc_sf"/>
</dbReference>
<proteinExistence type="inferred from homology"/>
<dbReference type="Proteomes" id="UP000095228">
    <property type="component" value="Chromosome"/>
</dbReference>
<dbReference type="PATRIC" id="fig|1838286.3.peg.359"/>
<dbReference type="GO" id="GO:0009061">
    <property type="term" value="P:anaerobic respiration"/>
    <property type="evidence" value="ECO:0007669"/>
    <property type="project" value="TreeGrafter"/>
</dbReference>
<comment type="similarity">
    <text evidence="2">Belongs to the NapC/NirT/NrfH family.</text>
</comment>
<keyword evidence="6" id="KW-0812">Transmembrane</keyword>
<evidence type="ECO:0000256" key="6">
    <source>
        <dbReference type="ARBA" id="ARBA00022692"/>
    </source>
</evidence>
<dbReference type="InterPro" id="IPR036280">
    <property type="entry name" value="Multihaem_cyt_sf"/>
</dbReference>
<dbReference type="Pfam" id="PF03264">
    <property type="entry name" value="Cytochrom_NNT"/>
    <property type="match status" value="1"/>
</dbReference>
<dbReference type="InterPro" id="IPR005126">
    <property type="entry name" value="NapC/NirT_cyt_c_N"/>
</dbReference>
<dbReference type="Gene3D" id="1.10.3820.10">
    <property type="entry name" value="Di-heme elbow motif domain"/>
    <property type="match status" value="1"/>
</dbReference>
<evidence type="ECO:0000313" key="14">
    <source>
        <dbReference type="Proteomes" id="UP000095228"/>
    </source>
</evidence>
<keyword evidence="10" id="KW-0408">Iron</keyword>
<keyword evidence="9" id="KW-1133">Transmembrane helix</keyword>
<keyword evidence="3" id="KW-0813">Transport</keyword>
<sequence>MTLPTPRSRTLFLLAITATLGLFAGLGTYTFTYAHGLSYFSNDPTACVNCHIMREQFDGWLKGPHHTVATCNDCHTPHGFIPKYLSKAENGFWHSKGFTLQDFHEPIMIRRHNVAVLQANCVGCHEQIVDGINTHPGDPQKMLDCLHCHREVGHGPLK</sequence>
<dbReference type="AlphaFoldDB" id="A0A1I7PI55"/>
<dbReference type="PANTHER" id="PTHR30333">
    <property type="entry name" value="CYTOCHROME C-TYPE PROTEIN"/>
    <property type="match status" value="1"/>
</dbReference>
<dbReference type="PANTHER" id="PTHR30333:SF1">
    <property type="entry name" value="CYTOCHROME C-TYPE PROTEIN NAPC"/>
    <property type="match status" value="1"/>
</dbReference>